<sequence length="69" mass="8454">MKDKCTFNEIKYSILTQIFSCVSLFYVFLFNLIFDNSLIIYRLINLSFKFYNKNIYLIILIYISFCLFY</sequence>
<organism evidence="2">
    <name type="scientific">Chara vulgaris</name>
    <name type="common">Common stonewort</name>
    <dbReference type="NCBI Taxonomy" id="55564"/>
    <lineage>
        <taxon>Eukaryota</taxon>
        <taxon>Viridiplantae</taxon>
        <taxon>Streptophyta</taxon>
        <taxon>Charophyceae</taxon>
        <taxon>Charales</taxon>
        <taxon>Characeae</taxon>
        <taxon>Chara</taxon>
    </lineage>
</organism>
<feature type="transmembrane region" description="Helical" evidence="1">
    <location>
        <begin position="12"/>
        <end position="34"/>
    </location>
</feature>
<gene>
    <name evidence="2" type="primary">orf69a</name>
</gene>
<name>Q1ACK3_CHAVU</name>
<evidence type="ECO:0000256" key="1">
    <source>
        <dbReference type="SAM" id="Phobius"/>
    </source>
</evidence>
<geneLocation type="chloroplast" evidence="2"/>
<keyword evidence="2" id="KW-0934">Plastid</keyword>
<dbReference type="GeneID" id="4100292"/>
<dbReference type="EMBL" id="DQ229107">
    <property type="protein sequence ID" value="ABA61991.1"/>
    <property type="molecule type" value="Genomic_DNA"/>
</dbReference>
<protein>
    <submittedName>
        <fullName evidence="2">Uncharacterized protein orf69a</fullName>
    </submittedName>
</protein>
<proteinExistence type="predicted"/>
<keyword evidence="1" id="KW-0812">Transmembrane</keyword>
<keyword evidence="1" id="KW-0472">Membrane</keyword>
<dbReference type="AlphaFoldDB" id="Q1ACK3"/>
<accession>Q1ACK3</accession>
<feature type="transmembrane region" description="Helical" evidence="1">
    <location>
        <begin position="50"/>
        <end position="68"/>
    </location>
</feature>
<keyword evidence="2" id="KW-0150">Chloroplast</keyword>
<keyword evidence="1" id="KW-1133">Transmembrane helix</keyword>
<dbReference type="RefSeq" id="YP_635744.1">
    <property type="nucleotide sequence ID" value="NC_008097.1"/>
</dbReference>
<reference evidence="2" key="1">
    <citation type="journal article" date="2006" name="Mol. Biol. Evol.">
        <title>The chloroplast genome sequence of Chara vulgaris sheds new light into the closest green algal relatives of land plants.</title>
        <authorList>
            <person name="Turmel M."/>
            <person name="Otis C."/>
            <person name="Lemieux C."/>
        </authorList>
    </citation>
    <scope>NUCLEOTIDE SEQUENCE</scope>
</reference>
<evidence type="ECO:0000313" key="2">
    <source>
        <dbReference type="EMBL" id="ABA61991.1"/>
    </source>
</evidence>